<protein>
    <submittedName>
        <fullName evidence="1">Uncharacterized protein</fullName>
    </submittedName>
</protein>
<dbReference type="EMBL" id="JAEPDI010000005">
    <property type="protein sequence ID" value="MCG7938989.1"/>
    <property type="molecule type" value="Genomic_DNA"/>
</dbReference>
<evidence type="ECO:0000313" key="1">
    <source>
        <dbReference type="EMBL" id="MCG7938989.1"/>
    </source>
</evidence>
<name>A0A9E4N0W5_9GAMM</name>
<evidence type="ECO:0000313" key="2">
    <source>
        <dbReference type="Proteomes" id="UP000886687"/>
    </source>
</evidence>
<sequence>MKTVYDMSTGQIIETGHTTLSAPQNASEFDQPALQLGLQPVTSELPTKCAFPPELVLADLNAFVEKMS</sequence>
<dbReference type="Proteomes" id="UP000886687">
    <property type="component" value="Unassembled WGS sequence"/>
</dbReference>
<gene>
    <name evidence="1" type="ORF">JAZ04_09060</name>
</gene>
<comment type="caution">
    <text evidence="1">The sequence shown here is derived from an EMBL/GenBank/DDBJ whole genome shotgun (WGS) entry which is preliminary data.</text>
</comment>
<proteinExistence type="predicted"/>
<organism evidence="1 2">
    <name type="scientific">Candidatus Thiodiazotropha lotti</name>
    <dbReference type="NCBI Taxonomy" id="2792787"/>
    <lineage>
        <taxon>Bacteria</taxon>
        <taxon>Pseudomonadati</taxon>
        <taxon>Pseudomonadota</taxon>
        <taxon>Gammaproteobacteria</taxon>
        <taxon>Chromatiales</taxon>
        <taxon>Sedimenticolaceae</taxon>
        <taxon>Candidatus Thiodiazotropha</taxon>
    </lineage>
</organism>
<dbReference type="AlphaFoldDB" id="A0A9E4N0W5"/>
<accession>A0A9E4N0W5</accession>
<reference evidence="1" key="1">
    <citation type="journal article" date="2021" name="Proc. Natl. Acad. Sci. U.S.A.">
        <title>Global biogeography of chemosynthetic symbionts reveals both localized and globally distributed symbiont groups. .</title>
        <authorList>
            <person name="Osvatic J.T."/>
            <person name="Wilkins L.G.E."/>
            <person name="Leibrecht L."/>
            <person name="Leray M."/>
            <person name="Zauner S."/>
            <person name="Polzin J."/>
            <person name="Camacho Y."/>
            <person name="Gros O."/>
            <person name="van Gils J.A."/>
            <person name="Eisen J.A."/>
            <person name="Petersen J.M."/>
            <person name="Yuen B."/>
        </authorList>
    </citation>
    <scope>NUCLEOTIDE SEQUENCE</scope>
    <source>
        <strain evidence="1">MAGL173</strain>
    </source>
</reference>